<feature type="domain" description="NFACT RNA-binding" evidence="3">
    <location>
        <begin position="384"/>
        <end position="483"/>
    </location>
</feature>
<dbReference type="InterPro" id="IPR051608">
    <property type="entry name" value="RQC_Subunit_NEMF"/>
</dbReference>
<proteinExistence type="predicted"/>
<reference evidence="4 5" key="1">
    <citation type="journal article" date="2023" name="Antonie Van Leeuwenhoek">
        <title>Mesoterricola silvestris gen. nov., sp. nov., Mesoterricola sediminis sp. nov., Geothrix oryzae sp. nov., Geothrix edaphica sp. nov., Geothrix rubra sp. nov., and Geothrix limicola sp. nov., six novel members of Acidobacteriota isolated from soils.</title>
        <authorList>
            <person name="Itoh H."/>
            <person name="Sugisawa Y."/>
            <person name="Mise K."/>
            <person name="Xu Z."/>
            <person name="Kuniyasu M."/>
            <person name="Ushijima N."/>
            <person name="Kawano K."/>
            <person name="Kobayashi E."/>
            <person name="Shiratori Y."/>
            <person name="Masuda Y."/>
            <person name="Senoo K."/>
        </authorList>
    </citation>
    <scope>NUCLEOTIDE SEQUENCE [LARGE SCALE GENOMIC DNA]</scope>
    <source>
        <strain evidence="4 5">Red804</strain>
    </source>
</reference>
<feature type="region of interest" description="Disordered" evidence="2">
    <location>
        <begin position="328"/>
        <end position="376"/>
    </location>
</feature>
<accession>A0ABQ5QFY7</accession>
<dbReference type="PANTHER" id="PTHR15239">
    <property type="entry name" value="NUCLEAR EXPORT MEDIATOR FACTOR NEMF"/>
    <property type="match status" value="1"/>
</dbReference>
<protein>
    <recommendedName>
        <fullName evidence="3">NFACT RNA-binding domain-containing protein</fullName>
    </recommendedName>
</protein>
<evidence type="ECO:0000313" key="4">
    <source>
        <dbReference type="EMBL" id="GLH73598.1"/>
    </source>
</evidence>
<evidence type="ECO:0000256" key="2">
    <source>
        <dbReference type="SAM" id="MobiDB-lite"/>
    </source>
</evidence>
<evidence type="ECO:0000256" key="1">
    <source>
        <dbReference type="SAM" id="Coils"/>
    </source>
</evidence>
<comment type="caution">
    <text evidence="4">The sequence shown here is derived from an EMBL/GenBank/DDBJ whole genome shotgun (WGS) entry which is preliminary data.</text>
</comment>
<name>A0ABQ5QFY7_9BACT</name>
<gene>
    <name evidence="4" type="ORF">GETHLI_21000</name>
</gene>
<dbReference type="Pfam" id="PF05670">
    <property type="entry name" value="NFACT-R_1"/>
    <property type="match status" value="1"/>
</dbReference>
<feature type="compositionally biased region" description="Low complexity" evidence="2">
    <location>
        <begin position="337"/>
        <end position="354"/>
    </location>
</feature>
<evidence type="ECO:0000259" key="3">
    <source>
        <dbReference type="Pfam" id="PF05670"/>
    </source>
</evidence>
<dbReference type="EMBL" id="BSDE01000003">
    <property type="protein sequence ID" value="GLH73598.1"/>
    <property type="molecule type" value="Genomic_DNA"/>
</dbReference>
<dbReference type="RefSeq" id="WP_285574965.1">
    <property type="nucleotide sequence ID" value="NZ_BSDE01000003.1"/>
</dbReference>
<dbReference type="PANTHER" id="PTHR15239:SF6">
    <property type="entry name" value="RIBOSOME QUALITY CONTROL COMPLEX SUBUNIT NEMF"/>
    <property type="match status" value="1"/>
</dbReference>
<keyword evidence="1" id="KW-0175">Coiled coil</keyword>
<dbReference type="Proteomes" id="UP001165069">
    <property type="component" value="Unassembled WGS sequence"/>
</dbReference>
<evidence type="ECO:0000313" key="5">
    <source>
        <dbReference type="Proteomes" id="UP001165069"/>
    </source>
</evidence>
<keyword evidence="5" id="KW-1185">Reference proteome</keyword>
<sequence>MDAPLLLALSRAWLRERGDLPLEAVWASGRALGLRWAGRKRAEGWVLLLQPKPELWLLGTEHPAWKRLQAEAAKDSARLWGPWFQGARLRAVEGDPRERWLGLVFQRRAITGRLETLRLAYQAIPGRPGLRVDGLDTQVPRLGLGSPFPAAAPQPAADPPPLQRWRERWGDRLEAALAGEEPEVLEGEGDLLARHQAWSEGRAETLILGPAQAAAARRRQAESARLDRLAQALARDRAKHEAQLPLKDQARRISAELYRLKGATRQVVLLDGSALALPEGSSAEAAVQDWFAAAKKAERGLARVSELEAELRRERAAWEARAALEAEGLAPEPPAARQPNGLAKGQAKGKAASKITSGDKGTKRMNAGEGKRKDGKGTAFRSVMVDGFEVLIGKGDAENDQLTFKVADNLDFWLHVASVPGSHVVIRNPDKLSELPRHVIERAAELAAYHSKARDGGKVEVHLARIADISKPRGFAPGKVILKKWIGVRVYPKP</sequence>
<organism evidence="4 5">
    <name type="scientific">Geothrix limicola</name>
    <dbReference type="NCBI Taxonomy" id="2927978"/>
    <lineage>
        <taxon>Bacteria</taxon>
        <taxon>Pseudomonadati</taxon>
        <taxon>Acidobacteriota</taxon>
        <taxon>Holophagae</taxon>
        <taxon>Holophagales</taxon>
        <taxon>Holophagaceae</taxon>
        <taxon>Geothrix</taxon>
    </lineage>
</organism>
<feature type="coiled-coil region" evidence="1">
    <location>
        <begin position="294"/>
        <end position="321"/>
    </location>
</feature>
<dbReference type="InterPro" id="IPR008532">
    <property type="entry name" value="NFACT_RNA-bd"/>
</dbReference>